<dbReference type="RefSeq" id="WP_200339572.1">
    <property type="nucleotide sequence ID" value="NZ_NRRL01000007.1"/>
</dbReference>
<gene>
    <name evidence="2" type="ORF">CKO28_05325</name>
</gene>
<comment type="caution">
    <text evidence="2">The sequence shown here is derived from an EMBL/GenBank/DDBJ whole genome shotgun (WGS) entry which is preliminary data.</text>
</comment>
<dbReference type="Proteomes" id="UP001296873">
    <property type="component" value="Unassembled WGS sequence"/>
</dbReference>
<dbReference type="EMBL" id="NRRL01000007">
    <property type="protein sequence ID" value="MBK1667451.1"/>
    <property type="molecule type" value="Genomic_DNA"/>
</dbReference>
<reference evidence="2 3" key="1">
    <citation type="journal article" date="2020" name="Microorganisms">
        <title>Osmotic Adaptation and Compatible Solute Biosynthesis of Phototrophic Bacteria as Revealed from Genome Analyses.</title>
        <authorList>
            <person name="Imhoff J.F."/>
            <person name="Rahn T."/>
            <person name="Kunzel S."/>
            <person name="Keller A."/>
            <person name="Neulinger S.C."/>
        </authorList>
    </citation>
    <scope>NUCLEOTIDE SEQUENCE [LARGE SCALE GENOMIC DNA]</scope>
    <source>
        <strain evidence="2 3">DSM 9895</strain>
    </source>
</reference>
<keyword evidence="3" id="KW-1185">Reference proteome</keyword>
<name>A0ABS1DBY0_9PROT</name>
<protein>
    <submittedName>
        <fullName evidence="2">Uncharacterized protein</fullName>
    </submittedName>
</protein>
<proteinExistence type="predicted"/>
<evidence type="ECO:0000256" key="1">
    <source>
        <dbReference type="SAM" id="MobiDB-lite"/>
    </source>
</evidence>
<accession>A0ABS1DBY0</accession>
<evidence type="ECO:0000313" key="3">
    <source>
        <dbReference type="Proteomes" id="UP001296873"/>
    </source>
</evidence>
<organism evidence="2 3">
    <name type="scientific">Rhodovibrio sodomensis</name>
    <dbReference type="NCBI Taxonomy" id="1088"/>
    <lineage>
        <taxon>Bacteria</taxon>
        <taxon>Pseudomonadati</taxon>
        <taxon>Pseudomonadota</taxon>
        <taxon>Alphaproteobacteria</taxon>
        <taxon>Rhodospirillales</taxon>
        <taxon>Rhodovibrionaceae</taxon>
        <taxon>Rhodovibrio</taxon>
    </lineage>
</organism>
<evidence type="ECO:0000313" key="2">
    <source>
        <dbReference type="EMBL" id="MBK1667451.1"/>
    </source>
</evidence>
<feature type="region of interest" description="Disordered" evidence="1">
    <location>
        <begin position="1"/>
        <end position="25"/>
    </location>
</feature>
<feature type="compositionally biased region" description="Low complexity" evidence="1">
    <location>
        <begin position="1"/>
        <end position="14"/>
    </location>
</feature>
<sequence>MWPFSPSKSKAADSGSGGSAGASGPLVRARIDRKVHPVTQFDRATVTIDGVTEDMVPRQRFQFAFCLEVDGEEVEVPTRGTVVEVKGKQVVATYLAPQPYYQKLMRRALSQRAA</sequence>